<organism evidence="1 2">
    <name type="scientific">Diaporthe vaccinii</name>
    <dbReference type="NCBI Taxonomy" id="105482"/>
    <lineage>
        <taxon>Eukaryota</taxon>
        <taxon>Fungi</taxon>
        <taxon>Dikarya</taxon>
        <taxon>Ascomycota</taxon>
        <taxon>Pezizomycotina</taxon>
        <taxon>Sordariomycetes</taxon>
        <taxon>Sordariomycetidae</taxon>
        <taxon>Diaporthales</taxon>
        <taxon>Diaporthaceae</taxon>
        <taxon>Diaporthe</taxon>
        <taxon>Diaporthe eres species complex</taxon>
    </lineage>
</organism>
<reference evidence="1 2" key="1">
    <citation type="submission" date="2024-03" db="EMBL/GenBank/DDBJ databases">
        <title>A high-quality draft genome sequence of Diaporthe vaccinii, a causative agent of upright dieback and viscid rot disease in cranberry plants.</title>
        <authorList>
            <person name="Sarrasin M."/>
            <person name="Lang B.F."/>
            <person name="Burger G."/>
        </authorList>
    </citation>
    <scope>NUCLEOTIDE SEQUENCE [LARGE SCALE GENOMIC DNA]</scope>
    <source>
        <strain evidence="1 2">IS7</strain>
    </source>
</reference>
<evidence type="ECO:0000313" key="1">
    <source>
        <dbReference type="EMBL" id="KAL2282574.1"/>
    </source>
</evidence>
<comment type="caution">
    <text evidence="1">The sequence shown here is derived from an EMBL/GenBank/DDBJ whole genome shotgun (WGS) entry which is preliminary data.</text>
</comment>
<evidence type="ECO:0000313" key="2">
    <source>
        <dbReference type="Proteomes" id="UP001600888"/>
    </source>
</evidence>
<accession>A0ABR4EJG1</accession>
<name>A0ABR4EJG1_9PEZI</name>
<proteinExistence type="predicted"/>
<protein>
    <submittedName>
        <fullName evidence="1">Uncharacterized protein</fullName>
    </submittedName>
</protein>
<sequence>MVWAPTLGKFVYFSIFGIGEGFGRRLAKNYRVVRDVYEGESYEWEYGIQHCGYEHGFDRIQRKQRSQISVSTMSTLELKTSDLMVPDLAGPKACYRQITSLPRNV</sequence>
<dbReference type="Proteomes" id="UP001600888">
    <property type="component" value="Unassembled WGS sequence"/>
</dbReference>
<keyword evidence="2" id="KW-1185">Reference proteome</keyword>
<gene>
    <name evidence="1" type="ORF">FJTKL_10439</name>
</gene>
<dbReference type="EMBL" id="JBAWTH010000048">
    <property type="protein sequence ID" value="KAL2282574.1"/>
    <property type="molecule type" value="Genomic_DNA"/>
</dbReference>